<dbReference type="InterPro" id="IPR036111">
    <property type="entry name" value="Mal/L-sulfo/L-lacto_DH-like_sf"/>
</dbReference>
<gene>
    <name evidence="3" type="ORF">GZH52_16375</name>
</gene>
<dbReference type="EMBL" id="JAAGAA010000022">
    <property type="protein sequence ID" value="NDV14334.1"/>
    <property type="molecule type" value="Genomic_DNA"/>
</dbReference>
<sequence length="346" mass="36528">MRVSEQQLQDVAVRTLSDLGCAPAEVAVVAGHLVEANLRGHDSHGVGMLPFYVDSAQRGTLCPNRPARRVNDAGAILQYDGDRGFGQRVVREAVDAALERVSTTGVVLLTVRNAHHMGRIGSYGEQVAAAGKVGLFFVNVTDFPQPLVAPFGGSAARFGTNPVCVSFPATAAHPAFVLDFATSMVAYGKTRVAYLAGKQFDCEVMLDAEGYPTADPRAMHEEPKGALRPIAEHKGGGLVAACELLAGLLSGGGTLQPGNPREGGIVNQLTAFIVDPARLADLDWLTSEYDAMVGYIKSSPSPDPAQPVLMAGEPELARREVRRAEGVEIADAEWAAIEDACRRAGA</sequence>
<dbReference type="NCBIfam" id="NF007504">
    <property type="entry name" value="PRK10098.1"/>
    <property type="match status" value="1"/>
</dbReference>
<dbReference type="SUPFAM" id="SSF89733">
    <property type="entry name" value="L-sulfolactate dehydrogenase-like"/>
    <property type="match status" value="1"/>
</dbReference>
<evidence type="ECO:0000256" key="2">
    <source>
        <dbReference type="ARBA" id="ARBA00023002"/>
    </source>
</evidence>
<dbReference type="PANTHER" id="PTHR11091:SF0">
    <property type="entry name" value="MALATE DEHYDROGENASE"/>
    <property type="match status" value="1"/>
</dbReference>
<organism evidence="3 4">
    <name type="scientific">Crenobacter caeni</name>
    <dbReference type="NCBI Taxonomy" id="2705474"/>
    <lineage>
        <taxon>Bacteria</taxon>
        <taxon>Pseudomonadati</taxon>
        <taxon>Pseudomonadota</taxon>
        <taxon>Betaproteobacteria</taxon>
        <taxon>Neisseriales</taxon>
        <taxon>Neisseriaceae</taxon>
        <taxon>Crenobacter</taxon>
    </lineage>
</organism>
<dbReference type="GO" id="GO:0016491">
    <property type="term" value="F:oxidoreductase activity"/>
    <property type="evidence" value="ECO:0007669"/>
    <property type="project" value="UniProtKB-KW"/>
</dbReference>
<evidence type="ECO:0000313" key="3">
    <source>
        <dbReference type="EMBL" id="NDV14334.1"/>
    </source>
</evidence>
<dbReference type="AlphaFoldDB" id="A0A6B2KW62"/>
<keyword evidence="2" id="KW-0560">Oxidoreductase</keyword>
<evidence type="ECO:0000313" key="4">
    <source>
        <dbReference type="Proteomes" id="UP000482578"/>
    </source>
</evidence>
<dbReference type="Gene3D" id="3.30.1370.60">
    <property type="entry name" value="Hypothetical oxidoreductase yiak, domain 2"/>
    <property type="match status" value="1"/>
</dbReference>
<dbReference type="Proteomes" id="UP000482578">
    <property type="component" value="Unassembled WGS sequence"/>
</dbReference>
<name>A0A6B2KW62_9NEIS</name>
<keyword evidence="4" id="KW-1185">Reference proteome</keyword>
<comment type="similarity">
    <text evidence="1">Belongs to the LDH2/MDH2 oxidoreductase family.</text>
</comment>
<evidence type="ECO:0000256" key="1">
    <source>
        <dbReference type="ARBA" id="ARBA00006056"/>
    </source>
</evidence>
<dbReference type="Gene3D" id="1.10.1530.10">
    <property type="match status" value="1"/>
</dbReference>
<dbReference type="RefSeq" id="WP_163317988.1">
    <property type="nucleotide sequence ID" value="NZ_JAAGAA010000022.1"/>
</dbReference>
<dbReference type="InterPro" id="IPR003767">
    <property type="entry name" value="Malate/L-lactate_DH-like"/>
</dbReference>
<accession>A0A6B2KW62</accession>
<protein>
    <submittedName>
        <fullName evidence="3">Malate/lactate/ureidoglycolate dehydrogenase</fullName>
    </submittedName>
</protein>
<comment type="caution">
    <text evidence="3">The sequence shown here is derived from an EMBL/GenBank/DDBJ whole genome shotgun (WGS) entry which is preliminary data.</text>
</comment>
<dbReference type="InterPro" id="IPR043143">
    <property type="entry name" value="Mal/L-sulf/L-lact_DH-like_NADP"/>
</dbReference>
<dbReference type="PANTHER" id="PTHR11091">
    <property type="entry name" value="OXIDOREDUCTASE-RELATED"/>
    <property type="match status" value="1"/>
</dbReference>
<proteinExistence type="inferred from homology"/>
<reference evidence="3 4" key="1">
    <citation type="submission" date="2020-02" db="EMBL/GenBank/DDBJ databases">
        <authorList>
            <person name="Yang Z."/>
        </authorList>
    </citation>
    <scope>NUCLEOTIDE SEQUENCE [LARGE SCALE GENOMIC DNA]</scope>
    <source>
        <strain evidence="3 4">HX-7-9</strain>
    </source>
</reference>
<dbReference type="InterPro" id="IPR043144">
    <property type="entry name" value="Mal/L-sulf/L-lact_DH-like_ah"/>
</dbReference>
<dbReference type="Pfam" id="PF02615">
    <property type="entry name" value="Ldh_2"/>
    <property type="match status" value="1"/>
</dbReference>